<sequence length="127" mass="14064">MSAEECNRLTPDHHYDSTLENLETYGASPVLPCWQLERVPVDGVDPRQRLEDQLGGDSADKVDSIRTAIRAGEALPPVNFLHNPSGQYPYFLLEGLHRFNATCYEQQSEILAWVAHIACCGGPGPDL</sequence>
<dbReference type="AlphaFoldDB" id="A0A4R2HQQ1"/>
<dbReference type="Proteomes" id="UP000294508">
    <property type="component" value="Unassembled WGS sequence"/>
</dbReference>
<comment type="caution">
    <text evidence="1">The sequence shown here is derived from an EMBL/GenBank/DDBJ whole genome shotgun (WGS) entry which is preliminary data.</text>
</comment>
<keyword evidence="2" id="KW-1185">Reference proteome</keyword>
<evidence type="ECO:0000313" key="1">
    <source>
        <dbReference type="EMBL" id="TCO33397.1"/>
    </source>
</evidence>
<evidence type="ECO:0000313" key="2">
    <source>
        <dbReference type="Proteomes" id="UP000294508"/>
    </source>
</evidence>
<accession>A0A4R2HQQ1</accession>
<dbReference type="EMBL" id="SLWN01000003">
    <property type="protein sequence ID" value="TCO33397.1"/>
    <property type="molecule type" value="Genomic_DNA"/>
</dbReference>
<gene>
    <name evidence="1" type="ORF">EV652_103398</name>
</gene>
<evidence type="ECO:0008006" key="3">
    <source>
        <dbReference type="Google" id="ProtNLM"/>
    </source>
</evidence>
<proteinExistence type="predicted"/>
<dbReference type="OrthoDB" id="3376088at2"/>
<protein>
    <recommendedName>
        <fullName evidence="3">ParB-like nuclease family protein</fullName>
    </recommendedName>
</protein>
<reference evidence="1 2" key="1">
    <citation type="journal article" date="2015" name="Stand. Genomic Sci.">
        <title>Genomic Encyclopedia of Bacterial and Archaeal Type Strains, Phase III: the genomes of soil and plant-associated and newly described type strains.</title>
        <authorList>
            <person name="Whitman W.B."/>
            <person name="Woyke T."/>
            <person name="Klenk H.P."/>
            <person name="Zhou Y."/>
            <person name="Lilburn T.G."/>
            <person name="Beck B.J."/>
            <person name="De Vos P."/>
            <person name="Vandamme P."/>
            <person name="Eisen J.A."/>
            <person name="Garrity G."/>
            <person name="Hugenholtz P."/>
            <person name="Kyrpides N.C."/>
        </authorList>
    </citation>
    <scope>NUCLEOTIDE SEQUENCE [LARGE SCALE GENOMIC DNA]</scope>
    <source>
        <strain evidence="1 2">VKM Ac-2572</strain>
    </source>
</reference>
<dbReference type="SUPFAM" id="SSF110849">
    <property type="entry name" value="ParB/Sulfiredoxin"/>
    <property type="match status" value="1"/>
</dbReference>
<organism evidence="1 2">
    <name type="scientific">Kribbella steppae</name>
    <dbReference type="NCBI Taxonomy" id="2512223"/>
    <lineage>
        <taxon>Bacteria</taxon>
        <taxon>Bacillati</taxon>
        <taxon>Actinomycetota</taxon>
        <taxon>Actinomycetes</taxon>
        <taxon>Propionibacteriales</taxon>
        <taxon>Kribbellaceae</taxon>
        <taxon>Kribbella</taxon>
    </lineage>
</organism>
<name>A0A4R2HQQ1_9ACTN</name>
<dbReference type="InterPro" id="IPR036086">
    <property type="entry name" value="ParB/Sulfiredoxin_sf"/>
</dbReference>
<dbReference type="RefSeq" id="WP_132208858.1">
    <property type="nucleotide sequence ID" value="NZ_SLWN01000003.1"/>
</dbReference>